<reference evidence="1" key="1">
    <citation type="submission" date="2023-07" db="EMBL/GenBank/DDBJ databases">
        <title>Black Yeasts Isolated from many extreme environments.</title>
        <authorList>
            <person name="Coleine C."/>
            <person name="Stajich J.E."/>
            <person name="Selbmann L."/>
        </authorList>
    </citation>
    <scope>NUCLEOTIDE SEQUENCE</scope>
    <source>
        <strain evidence="1">CCFEE 5714</strain>
    </source>
</reference>
<evidence type="ECO:0000313" key="1">
    <source>
        <dbReference type="EMBL" id="KAK3707253.1"/>
    </source>
</evidence>
<dbReference type="EMBL" id="JAUTXU010000112">
    <property type="protein sequence ID" value="KAK3707253.1"/>
    <property type="molecule type" value="Genomic_DNA"/>
</dbReference>
<sequence>MADSATTQTNLATQLGTSAPTGDEQVPGSGVELAADSNDGSDCSDESGCSDESDSSERSVTFWETEGMMYDNIESSYLCETIPPRYRWRPGGRRQVHYDRCKPAQLKRFVNDRLLADPFPGGVTLKYFYIRALEKADRGWRFRFMGLPPEMRLLVYRNLLNFQSITHAFACPGKVYPAILRTCKLANTEAKAILYDENVFTILYEADALDHGGTRKIANVHGDVRAAQCGHAKYFYIPKSIDDYPDFFRRVARLEIRLTYMKTGTAHVLGDGFWPLNHYLYALASFLMDGHRLKSVHLKLEMPTDMEDTDYGTILYPLRRLRNVRGLTISGHVPPHVERKLVCDLTSTEPVFNTMRHWKLLSDEATAQFNIHEAMHGGMECMCEGCPMLGNFEELGFHSYSLDEAKLEGCFGSRLEENFIARLSGLRKVLKKAYVADLQELVADLIAKRIAFKRYEAVSDDGRLEEAANLWTGKIYDDAAKYASDDDDWVDRESTDENPEGDGSIAVERTEQQDMDSEHSNVELSSGAAPIAINTDEVDALVEEAINGAAAGSSPEL</sequence>
<proteinExistence type="predicted"/>
<keyword evidence="2" id="KW-1185">Reference proteome</keyword>
<accession>A0ACC3N163</accession>
<gene>
    <name evidence="1" type="ORF">LTR37_012254</name>
</gene>
<evidence type="ECO:0000313" key="2">
    <source>
        <dbReference type="Proteomes" id="UP001281147"/>
    </source>
</evidence>
<name>A0ACC3N163_9PEZI</name>
<protein>
    <submittedName>
        <fullName evidence="1">Uncharacterized protein</fullName>
    </submittedName>
</protein>
<comment type="caution">
    <text evidence="1">The sequence shown here is derived from an EMBL/GenBank/DDBJ whole genome shotgun (WGS) entry which is preliminary data.</text>
</comment>
<dbReference type="Proteomes" id="UP001281147">
    <property type="component" value="Unassembled WGS sequence"/>
</dbReference>
<organism evidence="1 2">
    <name type="scientific">Vermiconidia calcicola</name>
    <dbReference type="NCBI Taxonomy" id="1690605"/>
    <lineage>
        <taxon>Eukaryota</taxon>
        <taxon>Fungi</taxon>
        <taxon>Dikarya</taxon>
        <taxon>Ascomycota</taxon>
        <taxon>Pezizomycotina</taxon>
        <taxon>Dothideomycetes</taxon>
        <taxon>Dothideomycetidae</taxon>
        <taxon>Mycosphaerellales</taxon>
        <taxon>Extremaceae</taxon>
        <taxon>Vermiconidia</taxon>
    </lineage>
</organism>